<proteinExistence type="predicted"/>
<evidence type="ECO:0000313" key="1">
    <source>
        <dbReference type="EMBL" id="CAJ71383.1"/>
    </source>
</evidence>
<dbReference type="Gene3D" id="3.40.50.1010">
    <property type="entry name" value="5'-nuclease"/>
    <property type="match status" value="1"/>
</dbReference>
<sequence>MRDRIFLDSNILVYSSLEDNENKHHKVISLLENIKGKEIFLSTQVINEVDDDAIQKVLMEIIETYNISVITTEIIKKAWNLRKQYRYSYWDSLVLASQLWKLIAQPFILKICKVVRLLKIHLGLQTLLKGWKI</sequence>
<name>Q1PVY2_KUEST</name>
<reference evidence="1" key="2">
    <citation type="submission" date="2006-01" db="EMBL/GenBank/DDBJ databases">
        <authorList>
            <person name="Genoscope"/>
        </authorList>
    </citation>
    <scope>NUCLEOTIDE SEQUENCE</scope>
</reference>
<reference evidence="1" key="1">
    <citation type="journal article" date="2006" name="Nature">
        <title>Deciphering the evolution and metabolism of an anammox bacterium from a community genome.</title>
        <authorList>
            <person name="Strous M."/>
            <person name="Pelletier E."/>
            <person name="Mangenot S."/>
            <person name="Rattei T."/>
            <person name="Lehner A."/>
            <person name="Taylor M.W."/>
            <person name="Horn M."/>
            <person name="Daims H."/>
            <person name="Bartol-Mavel D."/>
            <person name="Wincker P."/>
            <person name="Barbe V."/>
            <person name="Fonknechten N."/>
            <person name="Vallenet D."/>
            <person name="Segurens B."/>
            <person name="Schenowitz-Truong C."/>
            <person name="Medigue C."/>
            <person name="Collingro A."/>
            <person name="Snel B."/>
            <person name="Dutilh B.E."/>
            <person name="OpDenCamp H.J.M."/>
            <person name="vanDerDrift C."/>
            <person name="Cirpus I."/>
            <person name="vanDePas-Schoonen K.T."/>
            <person name="Harhangi H.R."/>
            <person name="vanNiftrik L."/>
            <person name="Schmid M."/>
            <person name="Keltjens J."/>
            <person name="vanDeVossenberg J."/>
            <person name="Kartal B."/>
            <person name="Meier H."/>
            <person name="Frishman D."/>
            <person name="Huynen M.A."/>
            <person name="Mewes H."/>
            <person name="Weissenbach J."/>
            <person name="Jetten M.S.M."/>
            <person name="Wagner M."/>
            <person name="LePaslier D."/>
        </authorList>
    </citation>
    <scope>NUCLEOTIDE SEQUENCE</scope>
</reference>
<organism evidence="1">
    <name type="scientific">Kuenenia stuttgartiensis</name>
    <dbReference type="NCBI Taxonomy" id="174633"/>
    <lineage>
        <taxon>Bacteria</taxon>
        <taxon>Pseudomonadati</taxon>
        <taxon>Planctomycetota</taxon>
        <taxon>Candidatus Brocadiia</taxon>
        <taxon>Candidatus Brocadiales</taxon>
        <taxon>Candidatus Brocadiaceae</taxon>
        <taxon>Candidatus Kuenenia</taxon>
    </lineage>
</organism>
<dbReference type="SUPFAM" id="SSF88723">
    <property type="entry name" value="PIN domain-like"/>
    <property type="match status" value="1"/>
</dbReference>
<gene>
    <name evidence="1" type="ORF">kustc0638</name>
</gene>
<dbReference type="EMBL" id="CT573073">
    <property type="protein sequence ID" value="CAJ71383.1"/>
    <property type="molecule type" value="Genomic_DNA"/>
</dbReference>
<dbReference type="InterPro" id="IPR029060">
    <property type="entry name" value="PIN-like_dom_sf"/>
</dbReference>
<evidence type="ECO:0008006" key="2">
    <source>
        <dbReference type="Google" id="ProtNLM"/>
    </source>
</evidence>
<dbReference type="AlphaFoldDB" id="Q1PVY2"/>
<protein>
    <recommendedName>
        <fullName evidence="2">PIN domain-containing protein</fullName>
    </recommendedName>
</protein>
<accession>Q1PVY2</accession>